<evidence type="ECO:0000313" key="1">
    <source>
        <dbReference type="EMBL" id="OMO49404.1"/>
    </source>
</evidence>
<sequence>MAVFVSSLGSSDSSKFEALPHHLCFWADPPST</sequence>
<protein>
    <submittedName>
        <fullName evidence="1">Uncharacterized protein</fullName>
    </submittedName>
</protein>
<dbReference type="Gramene" id="OMO49404">
    <property type="protein sequence ID" value="OMO49404"/>
    <property type="gene ID" value="CCACVL1_31024"/>
</dbReference>
<accession>A0A1R3FU83</accession>
<name>A0A1R3FU83_COCAP</name>
<reference evidence="1 2" key="1">
    <citation type="submission" date="2013-09" db="EMBL/GenBank/DDBJ databases">
        <title>Corchorus capsularis genome sequencing.</title>
        <authorList>
            <person name="Alam M."/>
            <person name="Haque M.S."/>
            <person name="Islam M.S."/>
            <person name="Emdad E.M."/>
            <person name="Islam M.M."/>
            <person name="Ahmed B."/>
            <person name="Halim A."/>
            <person name="Hossen Q.M.M."/>
            <person name="Hossain M.Z."/>
            <person name="Ahmed R."/>
            <person name="Khan M.M."/>
            <person name="Islam R."/>
            <person name="Rashid M.M."/>
            <person name="Khan S.A."/>
            <person name="Rahman M.S."/>
            <person name="Alam M."/>
        </authorList>
    </citation>
    <scope>NUCLEOTIDE SEQUENCE [LARGE SCALE GENOMIC DNA]</scope>
    <source>
        <strain evidence="2">cv. CVL-1</strain>
        <tissue evidence="1">Whole seedling</tissue>
    </source>
</reference>
<dbReference type="Proteomes" id="UP000188268">
    <property type="component" value="Unassembled WGS sequence"/>
</dbReference>
<comment type="caution">
    <text evidence="1">The sequence shown here is derived from an EMBL/GenBank/DDBJ whole genome shotgun (WGS) entry which is preliminary data.</text>
</comment>
<dbReference type="EMBL" id="AWWV01016494">
    <property type="protein sequence ID" value="OMO49404.1"/>
    <property type="molecule type" value="Genomic_DNA"/>
</dbReference>
<proteinExistence type="predicted"/>
<keyword evidence="2" id="KW-1185">Reference proteome</keyword>
<gene>
    <name evidence="1" type="ORF">CCACVL1_31024</name>
</gene>
<organism evidence="1 2">
    <name type="scientific">Corchorus capsularis</name>
    <name type="common">Jute</name>
    <dbReference type="NCBI Taxonomy" id="210143"/>
    <lineage>
        <taxon>Eukaryota</taxon>
        <taxon>Viridiplantae</taxon>
        <taxon>Streptophyta</taxon>
        <taxon>Embryophyta</taxon>
        <taxon>Tracheophyta</taxon>
        <taxon>Spermatophyta</taxon>
        <taxon>Magnoliopsida</taxon>
        <taxon>eudicotyledons</taxon>
        <taxon>Gunneridae</taxon>
        <taxon>Pentapetalae</taxon>
        <taxon>rosids</taxon>
        <taxon>malvids</taxon>
        <taxon>Malvales</taxon>
        <taxon>Malvaceae</taxon>
        <taxon>Grewioideae</taxon>
        <taxon>Apeibeae</taxon>
        <taxon>Corchorus</taxon>
    </lineage>
</organism>
<evidence type="ECO:0000313" key="2">
    <source>
        <dbReference type="Proteomes" id="UP000188268"/>
    </source>
</evidence>
<dbReference type="AlphaFoldDB" id="A0A1R3FU83"/>